<dbReference type="Proteomes" id="UP001380953">
    <property type="component" value="Unassembled WGS sequence"/>
</dbReference>
<proteinExistence type="predicted"/>
<gene>
    <name evidence="1" type="ORF">WKI47_13135</name>
</gene>
<keyword evidence="1" id="KW-0121">Carboxypeptidase</keyword>
<evidence type="ECO:0000313" key="1">
    <source>
        <dbReference type="EMBL" id="MEJ8304844.1"/>
    </source>
</evidence>
<reference evidence="1" key="1">
    <citation type="submission" date="2024-03" db="EMBL/GenBank/DDBJ databases">
        <title>Whole genome sequecning of epiphytes from Marcgravia umbellata leaves.</title>
        <authorList>
            <person name="Kumar G."/>
            <person name="Savka M.A."/>
        </authorList>
    </citation>
    <scope>NUCLEOTIDE SEQUENCE</scope>
    <source>
        <strain evidence="1">RIT_BL5</strain>
    </source>
</reference>
<keyword evidence="1" id="KW-0378">Hydrolase</keyword>
<organism evidence="1 2">
    <name type="scientific">Saccharibacillus sacchari</name>
    <dbReference type="NCBI Taxonomy" id="456493"/>
    <lineage>
        <taxon>Bacteria</taxon>
        <taxon>Bacillati</taxon>
        <taxon>Bacillota</taxon>
        <taxon>Bacilli</taxon>
        <taxon>Bacillales</taxon>
        <taxon>Paenibacillaceae</taxon>
        <taxon>Saccharibacillus</taxon>
    </lineage>
</organism>
<protein>
    <submittedName>
        <fullName evidence="1">Carboxypeptidase M32</fullName>
        <ecNumber evidence="1">3.4.17.19</ecNumber>
    </submittedName>
</protein>
<comment type="caution">
    <text evidence="1">The sequence shown here is derived from an EMBL/GenBank/DDBJ whole genome shotgun (WGS) entry which is preliminary data.</text>
</comment>
<sequence>MGVIAKPLEALGTELAAHIQKIEHYKQALTLLSWDARTIAPIKGAEQGSRVRGTFSAELRRLQTEPDFGKRLEEALATAEPGSLTHRIAAVHLKDFKRWSAIPAHAYAEFVLEQGRTQAAWTEARKAGDFAVVVPHLEKIFESSALFAAYWGYENDVYDPLVQQFDPDLDGATLDRVFGEFKNALLPLIRRVVEADRQPDTSIFEREFPLDEQRKLGIELLHAIGYDFDAGSFGSTVHPFSSAINPNDARLAAKFVENDVRVSLWSALHEGGHSLYTQHIDPSLINTGLGIFTSFGIHESQSIFFEKLLGRHPGFWEQNYATLQRIRPEPFANVPFDDFYFALNAVKPGVNRFEADELTYNLHLIIRYELERAILSGEAKVGDLPKLWDDKYEEYLGIRPRNHREGVLQDAHWGAGFGLFPSYTLGFVYAAQFEEALRLDLPDYDGHIQRGEIDRIQDWLTEHIQRHGSAKSANELLRDVTGGGIDTAPLIRYLTKKYEGLYGLY</sequence>
<name>A0ACC6PD80_9BACL</name>
<accession>A0ACC6PD80</accession>
<evidence type="ECO:0000313" key="2">
    <source>
        <dbReference type="Proteomes" id="UP001380953"/>
    </source>
</evidence>
<dbReference type="EC" id="3.4.17.19" evidence="1"/>
<keyword evidence="2" id="KW-1185">Reference proteome</keyword>
<keyword evidence="1" id="KW-0645">Protease</keyword>
<dbReference type="EMBL" id="JBBKAR010000034">
    <property type="protein sequence ID" value="MEJ8304844.1"/>
    <property type="molecule type" value="Genomic_DNA"/>
</dbReference>